<keyword evidence="7 16" id="KW-0812">Transmembrane</keyword>
<feature type="transmembrane region" description="Helical" evidence="16">
    <location>
        <begin position="286"/>
        <end position="304"/>
    </location>
</feature>
<evidence type="ECO:0000256" key="13">
    <source>
        <dbReference type="ARBA" id="ARBA00023128"/>
    </source>
</evidence>
<feature type="transmembrane region" description="Helical" evidence="16">
    <location>
        <begin position="352"/>
        <end position="370"/>
    </location>
</feature>
<dbReference type="Pfam" id="PF01059">
    <property type="entry name" value="Oxidored_q5_N"/>
    <property type="match status" value="1"/>
</dbReference>
<evidence type="ECO:0000259" key="18">
    <source>
        <dbReference type="Pfam" id="PF01059"/>
    </source>
</evidence>
<dbReference type="PRINTS" id="PR01437">
    <property type="entry name" value="NUOXDRDTASE4"/>
</dbReference>
<feature type="transmembrane region" description="Helical" evidence="16">
    <location>
        <begin position="260"/>
        <end position="279"/>
    </location>
</feature>
<dbReference type="GO" id="GO:0042773">
    <property type="term" value="P:ATP synthesis coupled electron transport"/>
    <property type="evidence" value="ECO:0007669"/>
    <property type="project" value="InterPro"/>
</dbReference>
<comment type="function">
    <text evidence="16">Core subunit of the mitochondrial membrane respiratory chain NADH dehydrogenase (Complex I) which catalyzes electron transfer from NADH through the respiratory chain, using ubiquinone as an electron acceptor. Essential for the catalytic activity and assembly of complex I.</text>
</comment>
<evidence type="ECO:0000256" key="7">
    <source>
        <dbReference type="ARBA" id="ARBA00022692"/>
    </source>
</evidence>
<evidence type="ECO:0000256" key="4">
    <source>
        <dbReference type="ARBA" id="ARBA00021006"/>
    </source>
</evidence>
<feature type="domain" description="NADH:ubiquinone oxidoreductase chain 4 N-terminal" evidence="18">
    <location>
        <begin position="1"/>
        <end position="110"/>
    </location>
</feature>
<evidence type="ECO:0000256" key="14">
    <source>
        <dbReference type="ARBA" id="ARBA00023136"/>
    </source>
</evidence>
<dbReference type="GO" id="GO:0015990">
    <property type="term" value="P:electron transport coupled proton transport"/>
    <property type="evidence" value="ECO:0007669"/>
    <property type="project" value="TreeGrafter"/>
</dbReference>
<evidence type="ECO:0000259" key="17">
    <source>
        <dbReference type="Pfam" id="PF00361"/>
    </source>
</evidence>
<feature type="transmembrane region" description="Helical" evidence="16">
    <location>
        <begin position="224"/>
        <end position="245"/>
    </location>
</feature>
<dbReference type="InterPro" id="IPR010227">
    <property type="entry name" value="NADH_Q_OxRdtase_chainM/4"/>
</dbReference>
<keyword evidence="13 16" id="KW-0496">Mitochondrion</keyword>
<dbReference type="PANTHER" id="PTHR43507:SF20">
    <property type="entry name" value="NADH-UBIQUINONE OXIDOREDUCTASE CHAIN 4"/>
    <property type="match status" value="1"/>
</dbReference>
<feature type="domain" description="NADH:quinone oxidoreductase/Mrp antiporter transmembrane" evidence="17">
    <location>
        <begin position="113"/>
        <end position="404"/>
    </location>
</feature>
<dbReference type="GO" id="GO:0003954">
    <property type="term" value="F:NADH dehydrogenase activity"/>
    <property type="evidence" value="ECO:0007669"/>
    <property type="project" value="TreeGrafter"/>
</dbReference>
<evidence type="ECO:0000256" key="9">
    <source>
        <dbReference type="ARBA" id="ARBA00022982"/>
    </source>
</evidence>
<evidence type="ECO:0000256" key="16">
    <source>
        <dbReference type="RuleBase" id="RU003297"/>
    </source>
</evidence>
<keyword evidence="5 16" id="KW-0813">Transport</keyword>
<evidence type="ECO:0000313" key="19">
    <source>
        <dbReference type="EMBL" id="AGG69264.1"/>
    </source>
</evidence>
<name>M4MDY2_9TELE</name>
<feature type="transmembrane region" description="Helical" evidence="16">
    <location>
        <begin position="62"/>
        <end position="81"/>
    </location>
</feature>
<geneLocation type="mitochondrion" evidence="19"/>
<feature type="transmembrane region" description="Helical" evidence="16">
    <location>
        <begin position="390"/>
        <end position="415"/>
    </location>
</feature>
<dbReference type="InterPro" id="IPR001750">
    <property type="entry name" value="ND/Mrp_TM"/>
</dbReference>
<evidence type="ECO:0000256" key="8">
    <source>
        <dbReference type="ARBA" id="ARBA00022967"/>
    </source>
</evidence>
<protein>
    <recommendedName>
        <fullName evidence="4 16">NADH-ubiquinone oxidoreductase chain 4</fullName>
        <ecNumber evidence="3 16">7.1.1.2</ecNumber>
    </recommendedName>
</protein>
<dbReference type="EC" id="7.1.1.2" evidence="3 16"/>
<evidence type="ECO:0000256" key="11">
    <source>
        <dbReference type="ARBA" id="ARBA00023027"/>
    </source>
</evidence>
<keyword evidence="9 16" id="KW-0249">Electron transport</keyword>
<evidence type="ECO:0000256" key="12">
    <source>
        <dbReference type="ARBA" id="ARBA00023075"/>
    </source>
</evidence>
<dbReference type="Pfam" id="PF00361">
    <property type="entry name" value="Proton_antipo_M"/>
    <property type="match status" value="1"/>
</dbReference>
<evidence type="ECO:0000256" key="6">
    <source>
        <dbReference type="ARBA" id="ARBA00022660"/>
    </source>
</evidence>
<dbReference type="GO" id="GO:0048039">
    <property type="term" value="F:ubiquinone binding"/>
    <property type="evidence" value="ECO:0007669"/>
    <property type="project" value="TreeGrafter"/>
</dbReference>
<accession>M4MDY2</accession>
<keyword evidence="8" id="KW-1278">Translocase</keyword>
<comment type="catalytic activity">
    <reaction evidence="15 16">
        <text>a ubiquinone + NADH + 5 H(+)(in) = a ubiquinol + NAD(+) + 4 H(+)(out)</text>
        <dbReference type="Rhea" id="RHEA:29091"/>
        <dbReference type="Rhea" id="RHEA-COMP:9565"/>
        <dbReference type="Rhea" id="RHEA-COMP:9566"/>
        <dbReference type="ChEBI" id="CHEBI:15378"/>
        <dbReference type="ChEBI" id="CHEBI:16389"/>
        <dbReference type="ChEBI" id="CHEBI:17976"/>
        <dbReference type="ChEBI" id="CHEBI:57540"/>
        <dbReference type="ChEBI" id="CHEBI:57945"/>
        <dbReference type="EC" id="7.1.1.2"/>
    </reaction>
</comment>
<dbReference type="InterPro" id="IPR000260">
    <property type="entry name" value="NADH4_N"/>
</dbReference>
<evidence type="ECO:0000256" key="15">
    <source>
        <dbReference type="ARBA" id="ARBA00049551"/>
    </source>
</evidence>
<comment type="similarity">
    <text evidence="2 16">Belongs to the complex I subunit 4 family.</text>
</comment>
<reference evidence="19" key="1">
    <citation type="journal article" date="2013" name="Mol. Ecol.">
        <title>The role of continental shelf width in determining freshwater phylogeographic patterns in south-eastern Australian pygmy perches (Teleostei: Percichthyidae).</title>
        <authorList>
            <person name="Unmack P.J."/>
            <person name="Hammer M.P."/>
            <person name="Adams M."/>
            <person name="Johnson J.B."/>
            <person name="Dowling T.E."/>
        </authorList>
    </citation>
    <scope>NUCLEOTIDE SEQUENCE</scope>
    <source>
        <strain evidence="19">SPP9985.1</strain>
    </source>
</reference>
<dbReference type="PANTHER" id="PTHR43507">
    <property type="entry name" value="NADH-UBIQUINONE OXIDOREDUCTASE CHAIN 4"/>
    <property type="match status" value="1"/>
</dbReference>
<keyword evidence="10 16" id="KW-1133">Transmembrane helix</keyword>
<evidence type="ECO:0000256" key="2">
    <source>
        <dbReference type="ARBA" id="ARBA00009025"/>
    </source>
</evidence>
<comment type="subcellular location">
    <subcellularLocation>
        <location evidence="1 16">Mitochondrion membrane</location>
        <topology evidence="1 16">Multi-pass membrane protein</topology>
    </subcellularLocation>
</comment>
<keyword evidence="6 16" id="KW-0679">Respiratory chain</keyword>
<dbReference type="EMBL" id="KC286114">
    <property type="protein sequence ID" value="AGG69264.1"/>
    <property type="molecule type" value="Genomic_DNA"/>
</dbReference>
<dbReference type="GO" id="GO:0008137">
    <property type="term" value="F:NADH dehydrogenase (ubiquinone) activity"/>
    <property type="evidence" value="ECO:0007669"/>
    <property type="project" value="UniProtKB-UniRule"/>
</dbReference>
<evidence type="ECO:0000256" key="1">
    <source>
        <dbReference type="ARBA" id="ARBA00004225"/>
    </source>
</evidence>
<dbReference type="InterPro" id="IPR003918">
    <property type="entry name" value="NADH_UbQ_OxRdtase"/>
</dbReference>
<feature type="transmembrane region" description="Helical" evidence="16">
    <location>
        <begin position="93"/>
        <end position="111"/>
    </location>
</feature>
<proteinExistence type="inferred from homology"/>
<feature type="transmembrane region" description="Helical" evidence="16">
    <location>
        <begin position="195"/>
        <end position="217"/>
    </location>
</feature>
<dbReference type="NCBIfam" id="TIGR01972">
    <property type="entry name" value="NDH_I_M"/>
    <property type="match status" value="1"/>
</dbReference>
<sequence length="460" mass="51323">MLKILIPTLMLIPTAWIIPAKWLWPTSLLHSLVIALISLTWLKNLSETGWTSLNLYMATDPLSTPLLVLTCWLLPLMILASQSHTASEPINRQRMFIMLLTSLQIFLILAFGATEILMFYVMFEATLIPTLILITRWGNQTERLNAGTYFLFYTLAGSLPLLVALLLLQNNMGTLSLLTLQYSNPLPLLTNADKLWWAGCLLAFLVKMPLYGVHLWLPKAHVEAPVAGSMILAAVLLKLGGYGMMRMMIMLEPLTKELSYPFIIFALWGVIMTGSICLRQTDLKSLIAYSSVSHMGLVIGGILIQTPWGFTGALILMVAHGLTSSALFCLANTNYERTHSRTMVLARGLQMALPLMTSWWFIASLANLALPPFPNLMGELMIITSLFSWSWWTIALTGTGTLITAGYSLYMFLMTQRGPLPAHIIALDPSHTREHLLMALHLLPLMLLILKPELVWGWAS</sequence>
<feature type="transmembrane region" description="Helical" evidence="16">
    <location>
        <begin position="310"/>
        <end position="331"/>
    </location>
</feature>
<dbReference type="GO" id="GO:0031966">
    <property type="term" value="C:mitochondrial membrane"/>
    <property type="evidence" value="ECO:0007669"/>
    <property type="project" value="UniProtKB-SubCell"/>
</dbReference>
<feature type="transmembrane region" description="Helical" evidence="16">
    <location>
        <begin position="21"/>
        <end position="42"/>
    </location>
</feature>
<keyword evidence="11 16" id="KW-0520">NAD</keyword>
<evidence type="ECO:0000256" key="5">
    <source>
        <dbReference type="ARBA" id="ARBA00022448"/>
    </source>
</evidence>
<organism evidence="19">
    <name type="scientific">Nannoperca australis</name>
    <name type="common">Tasmanian pigmy perch</name>
    <dbReference type="NCBI Taxonomy" id="135770"/>
    <lineage>
        <taxon>Eukaryota</taxon>
        <taxon>Metazoa</taxon>
        <taxon>Chordata</taxon>
        <taxon>Craniata</taxon>
        <taxon>Vertebrata</taxon>
        <taxon>Euteleostomi</taxon>
        <taxon>Actinopterygii</taxon>
        <taxon>Neopterygii</taxon>
        <taxon>Teleostei</taxon>
        <taxon>Neoteleostei</taxon>
        <taxon>Acanthomorphata</taxon>
        <taxon>Eupercaria</taxon>
        <taxon>Centrarchiformes</taxon>
        <taxon>Percichthyoidei</taxon>
        <taxon>Percichthyidae</taxon>
        <taxon>Nannoperca</taxon>
    </lineage>
</organism>
<keyword evidence="14 16" id="KW-0472">Membrane</keyword>
<feature type="transmembrane region" description="Helical" evidence="16">
    <location>
        <begin position="117"/>
        <end position="137"/>
    </location>
</feature>
<evidence type="ECO:0000256" key="10">
    <source>
        <dbReference type="ARBA" id="ARBA00022989"/>
    </source>
</evidence>
<feature type="transmembrane region" description="Helical" evidence="16">
    <location>
        <begin position="149"/>
        <end position="168"/>
    </location>
</feature>
<evidence type="ECO:0000256" key="3">
    <source>
        <dbReference type="ARBA" id="ARBA00012944"/>
    </source>
</evidence>
<dbReference type="AlphaFoldDB" id="M4MDY2"/>
<keyword evidence="12 16" id="KW-0830">Ubiquinone</keyword>